<dbReference type="Proteomes" id="UP000220102">
    <property type="component" value="Unassembled WGS sequence"/>
</dbReference>
<comment type="caution">
    <text evidence="2">The sequence shown here is derived from an EMBL/GenBank/DDBJ whole genome shotgun (WGS) entry which is preliminary data.</text>
</comment>
<dbReference type="PRINTS" id="PR00371">
    <property type="entry name" value="FPNCR"/>
</dbReference>
<dbReference type="PRINTS" id="PR00410">
    <property type="entry name" value="PHEHYDRXLASE"/>
</dbReference>
<sequence>MRLNTLDATLIASDMLTPNTAQLVLRVPGHQFDFEPGHHVGVAYESDEDGIVHKPYSPVSLPGTDTITLMVKRYDDGTCSVWLHERALGDTIPLTDPRGNLQLHDTDRDAVFLATGTGLTPMMSMLQAYRQHGKGRAVLVYGERSLNHLAYRNVLDMWTSSSERIDVAYVLSEPESAEERAGWTESQRAATGAPAVRHGHVQEHLDDLLDSDLRENAHFFACGVPQMVVDTEELLTDAMDIDPDRIFTEGWESGA</sequence>
<dbReference type="PANTHER" id="PTHR47354">
    <property type="entry name" value="NADH OXIDOREDUCTASE HCR"/>
    <property type="match status" value="1"/>
</dbReference>
<organism evidence="2 3">
    <name type="scientific">Longibacter salinarum</name>
    <dbReference type="NCBI Taxonomy" id="1850348"/>
    <lineage>
        <taxon>Bacteria</taxon>
        <taxon>Pseudomonadati</taxon>
        <taxon>Rhodothermota</taxon>
        <taxon>Rhodothermia</taxon>
        <taxon>Rhodothermales</taxon>
        <taxon>Salisaetaceae</taxon>
        <taxon>Longibacter</taxon>
    </lineage>
</organism>
<evidence type="ECO:0000313" key="3">
    <source>
        <dbReference type="Proteomes" id="UP000220102"/>
    </source>
</evidence>
<evidence type="ECO:0000313" key="2">
    <source>
        <dbReference type="EMBL" id="PEN13715.1"/>
    </source>
</evidence>
<reference evidence="2 3" key="1">
    <citation type="submission" date="2017-10" db="EMBL/GenBank/DDBJ databases">
        <title>Draft genome of Longibacter Salinarum.</title>
        <authorList>
            <person name="Goh K.M."/>
            <person name="Shamsir M.S."/>
            <person name="Lim S.W."/>
        </authorList>
    </citation>
    <scope>NUCLEOTIDE SEQUENCE [LARGE SCALE GENOMIC DNA]</scope>
    <source>
        <strain evidence="2 3">KCTC 52045</strain>
    </source>
</reference>
<protein>
    <submittedName>
        <fullName evidence="2">Phenol hydroxylase</fullName>
    </submittedName>
</protein>
<dbReference type="SUPFAM" id="SSF63380">
    <property type="entry name" value="Riboflavin synthase domain-like"/>
    <property type="match status" value="1"/>
</dbReference>
<keyword evidence="3" id="KW-1185">Reference proteome</keyword>
<dbReference type="SUPFAM" id="SSF52343">
    <property type="entry name" value="Ferredoxin reductase-like, C-terminal NADP-linked domain"/>
    <property type="match status" value="1"/>
</dbReference>
<name>A0A2A8CYE4_9BACT</name>
<dbReference type="Gene3D" id="3.40.50.80">
    <property type="entry name" value="Nucleotide-binding domain of ferredoxin-NADP reductase (FNR) module"/>
    <property type="match status" value="1"/>
</dbReference>
<dbReference type="Pfam" id="PF00970">
    <property type="entry name" value="FAD_binding_6"/>
    <property type="match status" value="1"/>
</dbReference>
<dbReference type="InterPro" id="IPR017938">
    <property type="entry name" value="Riboflavin_synthase-like_b-brl"/>
</dbReference>
<dbReference type="InterPro" id="IPR008333">
    <property type="entry name" value="Cbr1-like_FAD-bd_dom"/>
</dbReference>
<proteinExistence type="predicted"/>
<accession>A0A2A8CYE4</accession>
<dbReference type="Pfam" id="PF00175">
    <property type="entry name" value="NAD_binding_1"/>
    <property type="match status" value="1"/>
</dbReference>
<dbReference type="InterPro" id="IPR001709">
    <property type="entry name" value="Flavoprot_Pyr_Nucl_cyt_Rdtase"/>
</dbReference>
<dbReference type="InterPro" id="IPR001433">
    <property type="entry name" value="OxRdtase_FAD/NAD-bd"/>
</dbReference>
<dbReference type="PANTHER" id="PTHR47354:SF5">
    <property type="entry name" value="PROTEIN RFBI"/>
    <property type="match status" value="1"/>
</dbReference>
<evidence type="ECO:0000259" key="1">
    <source>
        <dbReference type="PROSITE" id="PS51384"/>
    </source>
</evidence>
<dbReference type="InterPro" id="IPR039261">
    <property type="entry name" value="FNR_nucleotide-bd"/>
</dbReference>
<dbReference type="InterPro" id="IPR050415">
    <property type="entry name" value="MRET"/>
</dbReference>
<dbReference type="OrthoDB" id="9789468at2"/>
<dbReference type="EMBL" id="PDEQ01000003">
    <property type="protein sequence ID" value="PEN13715.1"/>
    <property type="molecule type" value="Genomic_DNA"/>
</dbReference>
<dbReference type="PROSITE" id="PS51384">
    <property type="entry name" value="FAD_FR"/>
    <property type="match status" value="1"/>
</dbReference>
<dbReference type="Gene3D" id="2.40.30.10">
    <property type="entry name" value="Translation factors"/>
    <property type="match status" value="1"/>
</dbReference>
<dbReference type="InterPro" id="IPR017927">
    <property type="entry name" value="FAD-bd_FR_type"/>
</dbReference>
<dbReference type="GO" id="GO:0016491">
    <property type="term" value="F:oxidoreductase activity"/>
    <property type="evidence" value="ECO:0007669"/>
    <property type="project" value="InterPro"/>
</dbReference>
<dbReference type="RefSeq" id="WP_098074878.1">
    <property type="nucleotide sequence ID" value="NZ_PDEQ01000003.1"/>
</dbReference>
<gene>
    <name evidence="2" type="ORF">CRI94_06470</name>
</gene>
<dbReference type="AlphaFoldDB" id="A0A2A8CYE4"/>
<dbReference type="CDD" id="cd00322">
    <property type="entry name" value="FNR_like"/>
    <property type="match status" value="1"/>
</dbReference>
<feature type="domain" description="FAD-binding FR-type" evidence="1">
    <location>
        <begin position="3"/>
        <end position="104"/>
    </location>
</feature>